<evidence type="ECO:0000259" key="1">
    <source>
        <dbReference type="Pfam" id="PF21259"/>
    </source>
</evidence>
<name>A0ABV9JC13_9LACT</name>
<dbReference type="RefSeq" id="WP_213534276.1">
    <property type="nucleotide sequence ID" value="NZ_BOVQ01000003.1"/>
</dbReference>
<evidence type="ECO:0000313" key="3">
    <source>
        <dbReference type="Proteomes" id="UP001595987"/>
    </source>
</evidence>
<dbReference type="PANTHER" id="PTHR37038">
    <property type="entry name" value="TRANSCRIPTIONAL REGULATOR-RELATED"/>
    <property type="match status" value="1"/>
</dbReference>
<dbReference type="EMBL" id="JBHSGD010000001">
    <property type="protein sequence ID" value="MFC4651518.1"/>
    <property type="molecule type" value="Genomic_DNA"/>
</dbReference>
<evidence type="ECO:0000313" key="2">
    <source>
        <dbReference type="EMBL" id="MFC4651518.1"/>
    </source>
</evidence>
<keyword evidence="3" id="KW-1185">Reference proteome</keyword>
<dbReference type="PANTHER" id="PTHR37038:SF12">
    <property type="entry name" value="TRANSCRIPTIONAL REGULATOR"/>
    <property type="match status" value="1"/>
</dbReference>
<dbReference type="InterPro" id="IPR010057">
    <property type="entry name" value="Transcription_activator_Rgg_C"/>
</dbReference>
<accession>A0ABV9JC13</accession>
<reference evidence="3" key="1">
    <citation type="journal article" date="2019" name="Int. J. Syst. Evol. Microbiol.">
        <title>The Global Catalogue of Microorganisms (GCM) 10K type strain sequencing project: providing services to taxonomists for standard genome sequencing and annotation.</title>
        <authorList>
            <consortium name="The Broad Institute Genomics Platform"/>
            <consortium name="The Broad Institute Genome Sequencing Center for Infectious Disease"/>
            <person name="Wu L."/>
            <person name="Ma J."/>
        </authorList>
    </citation>
    <scope>NUCLEOTIDE SEQUENCE [LARGE SCALE GENOMIC DNA]</scope>
    <source>
        <strain evidence="3">CCUG 63287</strain>
    </source>
</reference>
<dbReference type="Pfam" id="PF21259">
    <property type="entry name" value="Rgg_C"/>
    <property type="match status" value="1"/>
</dbReference>
<feature type="domain" description="HTH-type transcriptional regulator Rgg C-terminal" evidence="1">
    <location>
        <begin position="192"/>
        <end position="349"/>
    </location>
</feature>
<organism evidence="2 3">
    <name type="scientific">Lactococcus nasutitermitis</name>
    <dbReference type="NCBI Taxonomy" id="1652957"/>
    <lineage>
        <taxon>Bacteria</taxon>
        <taxon>Bacillati</taxon>
        <taxon>Bacillota</taxon>
        <taxon>Bacilli</taxon>
        <taxon>Lactobacillales</taxon>
        <taxon>Streptococcaceae</taxon>
        <taxon>Lactococcus</taxon>
    </lineage>
</organism>
<dbReference type="InterPro" id="IPR053163">
    <property type="entry name" value="HTH-type_regulator_Rgg"/>
</dbReference>
<protein>
    <recommendedName>
        <fullName evidence="1">HTH-type transcriptional regulator Rgg C-terminal domain-containing protein</fullName>
    </recommendedName>
</protein>
<dbReference type="Proteomes" id="UP001595987">
    <property type="component" value="Unassembled WGS sequence"/>
</dbReference>
<gene>
    <name evidence="2" type="ORF">ACFO26_01165</name>
</gene>
<sequence length="356" mass="41749">MVARKQIINPRYGQTFHSIREERGLPLAFFKDIVSKATLDRFEKGESVLAPEKLEEALKLMDLSMFTYLYLADNMPVYRRYGEVFQLLREQRGYELESFENIEINAYTLEKFEAGKVMLDFDKVDAALQMMHVPLYEFSHILDKGEDDYFSEIFAKVDMAYYAEDWGALRIIYEEAIPYDDFRLIAFAAKACYEKLSEEEIEEVSDFLFGVDIWTNMELFVLQYTVGQLAFSLLRSVWVDLLKDVSLFEDNRDYRMRVVRTGAATCFAMIDLGNLSAARQFLDLSENLLRSTDEFTRCVYKFAQNLVIYKQGKQQVTTENCESAQEKMKKVIEIFDFLGDKTLAQKFQNLYDRYVE</sequence>
<comment type="caution">
    <text evidence="2">The sequence shown here is derived from an EMBL/GenBank/DDBJ whole genome shotgun (WGS) entry which is preliminary data.</text>
</comment>
<proteinExistence type="predicted"/>
<dbReference type="NCBIfam" id="TIGR01716">
    <property type="entry name" value="RGG_Cterm"/>
    <property type="match status" value="1"/>
</dbReference>